<dbReference type="Proteomes" id="UP000249099">
    <property type="component" value="Unassembled WGS sequence"/>
</dbReference>
<evidence type="ECO:0000313" key="1">
    <source>
        <dbReference type="EMBL" id="RAN61393.1"/>
    </source>
</evidence>
<dbReference type="AlphaFoldDB" id="A0A328KLW5"/>
<name>A0A328KLW5_9LACT</name>
<sequence length="212" mass="25192">MTDLGQQKSIRKDDFPMFVHPKKEIKLKDVAYIMLSMDESNGYSIDNLLFDRYDLMCYQIPVTPKLRDLLEDYVRLLVTNTLDHWSSLLRIDELMSDEALGEMMERNFDRLFQQPNLDVIAIETRATLQLRDEMEEAARSFILNYYYQLPDEDRENYFNQYTDDTTLTVYYHTFEEQFKFTFPGESYPGDHIDRFPCGEVIVSSEDIDEIFG</sequence>
<evidence type="ECO:0000313" key="2">
    <source>
        <dbReference type="Proteomes" id="UP000249099"/>
    </source>
</evidence>
<proteinExistence type="predicted"/>
<reference evidence="1 2" key="1">
    <citation type="submission" date="2017-03" db="EMBL/GenBank/DDBJ databases">
        <title>wgs assembly of Dolosigranulum pigrum KPL CDC strains.</title>
        <authorList>
            <person name="Brugger S.D."/>
            <person name="Pettigrew M."/>
            <person name="Kong Y."/>
            <person name="Lemon K.P."/>
        </authorList>
    </citation>
    <scope>NUCLEOTIDE SEQUENCE [LARGE SCALE GENOMIC DNA]</scope>
    <source>
        <strain evidence="1 2">KPL1931_CDC4294-98</strain>
    </source>
</reference>
<organism evidence="1 2">
    <name type="scientific">Dolosigranulum pigrum</name>
    <dbReference type="NCBI Taxonomy" id="29394"/>
    <lineage>
        <taxon>Bacteria</taxon>
        <taxon>Bacillati</taxon>
        <taxon>Bacillota</taxon>
        <taxon>Bacilli</taxon>
        <taxon>Lactobacillales</taxon>
        <taxon>Carnobacteriaceae</taxon>
        <taxon>Dolosigranulum</taxon>
    </lineage>
</organism>
<comment type="caution">
    <text evidence="1">The sequence shown here is derived from an EMBL/GenBank/DDBJ whole genome shotgun (WGS) entry which is preliminary data.</text>
</comment>
<gene>
    <name evidence="1" type="ORF">B8A44_09535</name>
</gene>
<dbReference type="EMBL" id="NAQV01000058">
    <property type="protein sequence ID" value="RAN61393.1"/>
    <property type="molecule type" value="Genomic_DNA"/>
</dbReference>
<accession>A0A328KLW5</accession>
<protein>
    <submittedName>
        <fullName evidence="1">Uncharacterized protein</fullName>
    </submittedName>
</protein>